<sequence>MTIIQKVPRSRRHLAFGSLPAAKSVLEAFEKFRYERSNEDENEDESKLIKCVICMEEVVSRFAEKRPGAAALIPVITSAKILCSLVRPGSVDSAGRCSASLAVHQAKRTLFSLPLHRFCHDKLKDTPHK</sequence>
<gene>
    <name evidence="1" type="ORF">L484_006617</name>
</gene>
<evidence type="ECO:0000313" key="1">
    <source>
        <dbReference type="EMBL" id="EXC12073.1"/>
    </source>
</evidence>
<evidence type="ECO:0000313" key="2">
    <source>
        <dbReference type="Proteomes" id="UP000030645"/>
    </source>
</evidence>
<dbReference type="EMBL" id="KE345709">
    <property type="protein sequence ID" value="EXC12073.1"/>
    <property type="molecule type" value="Genomic_DNA"/>
</dbReference>
<proteinExistence type="predicted"/>
<name>W9RV74_9ROSA</name>
<dbReference type="Proteomes" id="UP000030645">
    <property type="component" value="Unassembled WGS sequence"/>
</dbReference>
<reference evidence="2" key="1">
    <citation type="submission" date="2013-01" db="EMBL/GenBank/DDBJ databases">
        <title>Draft Genome Sequence of a Mulberry Tree, Morus notabilis C.K. Schneid.</title>
        <authorList>
            <person name="He N."/>
            <person name="Zhao S."/>
        </authorList>
    </citation>
    <scope>NUCLEOTIDE SEQUENCE</scope>
</reference>
<dbReference type="AlphaFoldDB" id="W9RV74"/>
<keyword evidence="2" id="KW-1185">Reference proteome</keyword>
<accession>W9RV74</accession>
<organism evidence="1 2">
    <name type="scientific">Morus notabilis</name>
    <dbReference type="NCBI Taxonomy" id="981085"/>
    <lineage>
        <taxon>Eukaryota</taxon>
        <taxon>Viridiplantae</taxon>
        <taxon>Streptophyta</taxon>
        <taxon>Embryophyta</taxon>
        <taxon>Tracheophyta</taxon>
        <taxon>Spermatophyta</taxon>
        <taxon>Magnoliopsida</taxon>
        <taxon>eudicotyledons</taxon>
        <taxon>Gunneridae</taxon>
        <taxon>Pentapetalae</taxon>
        <taxon>rosids</taxon>
        <taxon>fabids</taxon>
        <taxon>Rosales</taxon>
        <taxon>Moraceae</taxon>
        <taxon>Moreae</taxon>
        <taxon>Morus</taxon>
    </lineage>
</organism>
<protein>
    <submittedName>
        <fullName evidence="1">Uncharacterized protein</fullName>
    </submittedName>
</protein>